<keyword evidence="3" id="KW-1185">Reference proteome</keyword>
<reference evidence="2" key="1">
    <citation type="submission" date="2021-02" db="EMBL/GenBank/DDBJ databases">
        <authorList>
            <person name="Nowell W R."/>
        </authorList>
    </citation>
    <scope>NUCLEOTIDE SEQUENCE</scope>
</reference>
<dbReference type="AlphaFoldDB" id="A0A815IEB1"/>
<dbReference type="OrthoDB" id="329835at2759"/>
<gene>
    <name evidence="1" type="ORF">BJG266_LOCUS11197</name>
    <name evidence="2" type="ORF">QVE165_LOCUS34760</name>
</gene>
<evidence type="ECO:0000313" key="2">
    <source>
        <dbReference type="EMBL" id="CAF1364821.1"/>
    </source>
</evidence>
<dbReference type="Proteomes" id="UP000663877">
    <property type="component" value="Unassembled WGS sequence"/>
</dbReference>
<comment type="caution">
    <text evidence="2">The sequence shown here is derived from an EMBL/GenBank/DDBJ whole genome shotgun (WGS) entry which is preliminary data.</text>
</comment>
<protein>
    <submittedName>
        <fullName evidence="2">Uncharacterized protein</fullName>
    </submittedName>
</protein>
<evidence type="ECO:0000313" key="1">
    <source>
        <dbReference type="EMBL" id="CAF0914703.1"/>
    </source>
</evidence>
<name>A0A815IEB1_9BILA</name>
<dbReference type="EMBL" id="CAJNOI010000040">
    <property type="protein sequence ID" value="CAF0914703.1"/>
    <property type="molecule type" value="Genomic_DNA"/>
</dbReference>
<evidence type="ECO:0000313" key="3">
    <source>
        <dbReference type="Proteomes" id="UP000663832"/>
    </source>
</evidence>
<organism evidence="2 3">
    <name type="scientific">Adineta steineri</name>
    <dbReference type="NCBI Taxonomy" id="433720"/>
    <lineage>
        <taxon>Eukaryota</taxon>
        <taxon>Metazoa</taxon>
        <taxon>Spiralia</taxon>
        <taxon>Gnathifera</taxon>
        <taxon>Rotifera</taxon>
        <taxon>Eurotatoria</taxon>
        <taxon>Bdelloidea</taxon>
        <taxon>Adinetida</taxon>
        <taxon>Adinetidae</taxon>
        <taxon>Adineta</taxon>
    </lineage>
</organism>
<proteinExistence type="predicted"/>
<dbReference type="Proteomes" id="UP000663832">
    <property type="component" value="Unassembled WGS sequence"/>
</dbReference>
<dbReference type="EMBL" id="CAJNOM010000331">
    <property type="protein sequence ID" value="CAF1364821.1"/>
    <property type="molecule type" value="Genomic_DNA"/>
</dbReference>
<sequence length="157" mass="18188">MCEWYIYSRPWSTLGPDCMSCTDVIDSFCDQDNLNKYSLNHFEKLKTLRGTSTAVIPELSNDDKNCSSFYLVYPYLVLVPGIETTFLSVRIQKFIYSSKTKAKMNQSTNVEVRGKYHDNICDIGQEGTYSHDLWIFPMDNKIDESIFTFESIILQQV</sequence>
<accession>A0A815IEB1</accession>